<evidence type="ECO:0000256" key="1">
    <source>
        <dbReference type="ARBA" id="ARBA00007689"/>
    </source>
</evidence>
<dbReference type="EMBL" id="CP006986">
    <property type="protein sequence ID" value="AIC29277.1"/>
    <property type="molecule type" value="Genomic_DNA"/>
</dbReference>
<evidence type="ECO:0000259" key="2">
    <source>
        <dbReference type="Pfam" id="PF03795"/>
    </source>
</evidence>
<sequence length="97" mass="10506">MLFALLCKDKPGHLNVRMETRPTHLEYLNGLNAAGTLKIAGPFLDDEGKACGSLIVVEAETKDAARALADADPYAKAGLFESVEVQAFNWVFNKPEA</sequence>
<dbReference type="NCBIfam" id="NF009502">
    <property type="entry name" value="PRK12863.1-1"/>
    <property type="match status" value="1"/>
</dbReference>
<dbReference type="InterPro" id="IPR011008">
    <property type="entry name" value="Dimeric_a/b-barrel"/>
</dbReference>
<dbReference type="PANTHER" id="PTHR33606:SF3">
    <property type="entry name" value="PROTEIN YCII"/>
    <property type="match status" value="1"/>
</dbReference>
<dbReference type="PANTHER" id="PTHR33606">
    <property type="entry name" value="PROTEIN YCII"/>
    <property type="match status" value="1"/>
</dbReference>
<accession>A0A060I5W8</accession>
<dbReference type="KEGG" id="rei:IE4771_CH04228"/>
<dbReference type="InterPro" id="IPR005545">
    <property type="entry name" value="YCII"/>
</dbReference>
<dbReference type="Gene3D" id="3.30.70.1060">
    <property type="entry name" value="Dimeric alpha+beta barrel"/>
    <property type="match status" value="1"/>
</dbReference>
<comment type="similarity">
    <text evidence="1">Belongs to the YciI family.</text>
</comment>
<evidence type="ECO:0000313" key="4">
    <source>
        <dbReference type="Proteomes" id="UP000027180"/>
    </source>
</evidence>
<dbReference type="Pfam" id="PF03795">
    <property type="entry name" value="YCII"/>
    <property type="match status" value="1"/>
</dbReference>
<dbReference type="Proteomes" id="UP000027180">
    <property type="component" value="Chromosome"/>
</dbReference>
<dbReference type="RefSeq" id="WP_010039175.1">
    <property type="nucleotide sequence ID" value="NZ_CP006986.1"/>
</dbReference>
<dbReference type="NCBIfam" id="NF009507">
    <property type="entry name" value="PRK12865.1"/>
    <property type="match status" value="1"/>
</dbReference>
<proteinExistence type="inferred from homology"/>
<organism evidence="3 4">
    <name type="scientific">Rhizobium etli bv. mimosae str. IE4771</name>
    <dbReference type="NCBI Taxonomy" id="1432050"/>
    <lineage>
        <taxon>Bacteria</taxon>
        <taxon>Pseudomonadati</taxon>
        <taxon>Pseudomonadota</taxon>
        <taxon>Alphaproteobacteria</taxon>
        <taxon>Hyphomicrobiales</taxon>
        <taxon>Rhizobiaceae</taxon>
        <taxon>Rhizobium/Agrobacterium group</taxon>
        <taxon>Rhizobium</taxon>
    </lineage>
</organism>
<gene>
    <name evidence="3" type="primary">yciI</name>
    <name evidence="3" type="ORF">IE4771_CH04228</name>
</gene>
<dbReference type="InterPro" id="IPR051807">
    <property type="entry name" value="Sec-metab_biosynth-assoc"/>
</dbReference>
<dbReference type="SUPFAM" id="SSF54909">
    <property type="entry name" value="Dimeric alpha+beta barrel"/>
    <property type="match status" value="1"/>
</dbReference>
<feature type="domain" description="YCII-related" evidence="2">
    <location>
        <begin position="1"/>
        <end position="89"/>
    </location>
</feature>
<protein>
    <submittedName>
        <fullName evidence="3">Protein YciI</fullName>
    </submittedName>
</protein>
<reference evidence="3 4" key="1">
    <citation type="submission" date="2013-12" db="EMBL/GenBank/DDBJ databases">
        <title>Complete genome sequence of Rhizobium etli bv. mimosae IE4771.</title>
        <authorList>
            <person name="Bustos P."/>
            <person name="Santamaria R.I."/>
            <person name="Lozano L."/>
            <person name="Ormeno-Orrillo E."/>
            <person name="Rogel M.A."/>
            <person name="Romero D."/>
            <person name="Cevallos M.A."/>
            <person name="Martinez-Romero E."/>
            <person name="Gonzalez V."/>
        </authorList>
    </citation>
    <scope>NUCLEOTIDE SEQUENCE [LARGE SCALE GENOMIC DNA]</scope>
    <source>
        <strain evidence="3 4">IE4771</strain>
    </source>
</reference>
<dbReference type="HOGENOM" id="CLU_110355_3_1_5"/>
<dbReference type="AlphaFoldDB" id="A0A060I5W8"/>
<dbReference type="OrthoDB" id="2293521at2"/>
<name>A0A060I5W8_RHIET</name>
<evidence type="ECO:0000313" key="3">
    <source>
        <dbReference type="EMBL" id="AIC29277.1"/>
    </source>
</evidence>